<dbReference type="GO" id="GO:0005737">
    <property type="term" value="C:cytoplasm"/>
    <property type="evidence" value="ECO:0007669"/>
    <property type="project" value="InterPro"/>
</dbReference>
<dbReference type="InterPro" id="IPR004370">
    <property type="entry name" value="4-OT-like_dom"/>
</dbReference>
<dbReference type="GO" id="GO:0016862">
    <property type="term" value="F:intramolecular oxidoreductase activity, interconverting keto- and enol-groups"/>
    <property type="evidence" value="ECO:0007669"/>
    <property type="project" value="InterPro"/>
</dbReference>
<dbReference type="EMBL" id="JAGQFT020000005">
    <property type="protein sequence ID" value="MBS7457290.1"/>
    <property type="molecule type" value="Genomic_DNA"/>
</dbReference>
<accession>A0A8J7VS09</accession>
<reference evidence="5 6" key="1">
    <citation type="journal article" date="2021" name="Microbiol. Resour. Announc.">
        <title>Draft Genome Sequence of Coralloluteibacterium stylophorae LMG 29479T.</title>
        <authorList>
            <person name="Karlyshev A.V."/>
            <person name="Kudryashova E.B."/>
            <person name="Ariskina E.V."/>
            <person name="Conroy A.P."/>
            <person name="Abidueva E.Y."/>
        </authorList>
    </citation>
    <scope>NUCLEOTIDE SEQUENCE [LARGE SCALE GENOMIC DNA]</scope>
    <source>
        <strain evidence="5 6">LMG 29479</strain>
    </source>
</reference>
<evidence type="ECO:0000256" key="2">
    <source>
        <dbReference type="PIRSR" id="PIRSR037799-1"/>
    </source>
</evidence>
<dbReference type="AlphaFoldDB" id="A0A8J7VS09"/>
<dbReference type="Gene3D" id="3.30.429.10">
    <property type="entry name" value="Macrophage Migration Inhibitory Factor"/>
    <property type="match status" value="1"/>
</dbReference>
<dbReference type="SUPFAM" id="SSF55331">
    <property type="entry name" value="Tautomerase/MIF"/>
    <property type="match status" value="1"/>
</dbReference>
<feature type="active site" description="Proton acceptor; via imino nitrogen" evidence="2">
    <location>
        <position position="2"/>
    </location>
</feature>
<feature type="domain" description="4-oxalocrotonate tautomerase-like" evidence="3">
    <location>
        <begin position="2"/>
        <end position="51"/>
    </location>
</feature>
<dbReference type="EMBL" id="JAGQFT010000001">
    <property type="protein sequence ID" value="MBR0560924.1"/>
    <property type="molecule type" value="Genomic_DNA"/>
</dbReference>
<dbReference type="PIRSF" id="PIRSF037799">
    <property type="entry name" value="Tautomer_YdcE_prd"/>
    <property type="match status" value="1"/>
</dbReference>
<proteinExistence type="predicted"/>
<gene>
    <name evidence="4" type="ORF">KB893_00095</name>
    <name evidence="5" type="ORF">KB893_009100</name>
</gene>
<sequence length="81" mass="9098">MPHVVVKLWPGKTPDQKARLTEAIVREVTGILGYGRDAVSVGFEEVAAGDWDELVFRPDILDRWDRLTKQPGYGERPQHGA</sequence>
<evidence type="ECO:0000313" key="5">
    <source>
        <dbReference type="EMBL" id="MBS7457290.1"/>
    </source>
</evidence>
<evidence type="ECO:0000259" key="3">
    <source>
        <dbReference type="Pfam" id="PF01361"/>
    </source>
</evidence>
<dbReference type="InterPro" id="IPR014347">
    <property type="entry name" value="Tautomerase/MIF_sf"/>
</dbReference>
<name>A0A8J7VS09_9GAMM</name>
<evidence type="ECO:0000256" key="1">
    <source>
        <dbReference type="ARBA" id="ARBA00023235"/>
    </source>
</evidence>
<keyword evidence="6" id="KW-1185">Reference proteome</keyword>
<dbReference type="RefSeq" id="WP_211924892.1">
    <property type="nucleotide sequence ID" value="NZ_JAGQFT020000005.1"/>
</dbReference>
<dbReference type="Proteomes" id="UP000675747">
    <property type="component" value="Unassembled WGS sequence"/>
</dbReference>
<dbReference type="InterPro" id="IPR017284">
    <property type="entry name" value="Tautomerase_PptA"/>
</dbReference>
<evidence type="ECO:0000313" key="4">
    <source>
        <dbReference type="EMBL" id="MBR0560924.1"/>
    </source>
</evidence>
<comment type="caution">
    <text evidence="4">The sequence shown here is derived from an EMBL/GenBank/DDBJ whole genome shotgun (WGS) entry which is preliminary data.</text>
</comment>
<dbReference type="Pfam" id="PF01361">
    <property type="entry name" value="Tautomerase"/>
    <property type="match status" value="1"/>
</dbReference>
<organism evidence="4">
    <name type="scientific">Coralloluteibacterium stylophorae</name>
    <dbReference type="NCBI Taxonomy" id="1776034"/>
    <lineage>
        <taxon>Bacteria</taxon>
        <taxon>Pseudomonadati</taxon>
        <taxon>Pseudomonadota</taxon>
        <taxon>Gammaproteobacteria</taxon>
        <taxon>Lysobacterales</taxon>
        <taxon>Lysobacteraceae</taxon>
        <taxon>Coralloluteibacterium</taxon>
    </lineage>
</organism>
<reference evidence="4" key="2">
    <citation type="submission" date="2021-04" db="EMBL/GenBank/DDBJ databases">
        <authorList>
            <person name="Karlyshev A.V."/>
        </authorList>
    </citation>
    <scope>NUCLEOTIDE SEQUENCE</scope>
    <source>
        <strain evidence="4">LMG 29479</strain>
    </source>
</reference>
<keyword evidence="1" id="KW-0413">Isomerase</keyword>
<evidence type="ECO:0000313" key="6">
    <source>
        <dbReference type="Proteomes" id="UP000675747"/>
    </source>
</evidence>
<protein>
    <submittedName>
        <fullName evidence="4">Tautomerase family protein</fullName>
    </submittedName>
</protein>